<dbReference type="AlphaFoldDB" id="A0A1X0CFL6"/>
<dbReference type="Pfam" id="PF13481">
    <property type="entry name" value="AAA_25"/>
    <property type="match status" value="1"/>
</dbReference>
<protein>
    <submittedName>
        <fullName evidence="1">Uncharacterized protein</fullName>
    </submittedName>
</protein>
<dbReference type="InterPro" id="IPR027417">
    <property type="entry name" value="P-loop_NTPase"/>
</dbReference>
<name>A0A1X0CFL6_9MYCO</name>
<dbReference type="RefSeq" id="WP_165757632.1">
    <property type="nucleotide sequence ID" value="NZ_MVHP01000054.1"/>
</dbReference>
<dbReference type="Proteomes" id="UP000192772">
    <property type="component" value="Unassembled WGS sequence"/>
</dbReference>
<accession>A0A1X0CFL6</accession>
<dbReference type="EMBL" id="MVHP01000054">
    <property type="protein sequence ID" value="ORA58702.1"/>
    <property type="molecule type" value="Genomic_DNA"/>
</dbReference>
<sequence length="406" mass="45286">MLHSEPSVWRISGGAEVEKRSNGATLEDSEADLWGDDTVPAWEKFPLVDANQLAAPIKPARWLVKGVWIERSSGVVAGKKKAFKTWQMHSMAAAVATGRPFLNKFHVVSPGPVIYLTGEGGQDEFQSRHQAIARRYGVSPSDMGDIPFLAMFKVAPLDDAEFISALRYHLDSVQPVAVYMDPLYAYHPTDVDVSSVYSRGQMLAAIREEVEPYAALIVGDHINKSASNSSLELDDIGFSGVSQWVDSWSIQRHREKFHSDGPNNYARLEVLFGSRRTGSMFYNVDWHLTRDTSDPNVIKWAACDWTVVPSVDGQVVHRRNAEADVAQAMKAIVQTILAGMDRGDGPEYYTMSDIQETVEAETGLPRRRVKEAWKKLTDARKLEKFSTQRVGKDGKRRGVDVWTVSS</sequence>
<reference evidence="1 2" key="1">
    <citation type="submission" date="2017-02" db="EMBL/GenBank/DDBJ databases">
        <title>The new phylogeny of genus Mycobacterium.</title>
        <authorList>
            <person name="Tortoli E."/>
            <person name="Trovato A."/>
            <person name="Cirillo D.M."/>
        </authorList>
    </citation>
    <scope>NUCLEOTIDE SEQUENCE [LARGE SCALE GENOMIC DNA]</scope>
    <source>
        <strain evidence="1 2">FI-09383</strain>
    </source>
</reference>
<gene>
    <name evidence="1" type="ORF">BST23_25320</name>
</gene>
<evidence type="ECO:0000313" key="1">
    <source>
        <dbReference type="EMBL" id="ORA58702.1"/>
    </source>
</evidence>
<evidence type="ECO:0000313" key="2">
    <source>
        <dbReference type="Proteomes" id="UP000192772"/>
    </source>
</evidence>
<comment type="caution">
    <text evidence="1">The sequence shown here is derived from an EMBL/GenBank/DDBJ whole genome shotgun (WGS) entry which is preliminary data.</text>
</comment>
<proteinExistence type="predicted"/>
<organism evidence="1 2">
    <name type="scientific">Mycolicibacterium elephantis</name>
    <dbReference type="NCBI Taxonomy" id="81858"/>
    <lineage>
        <taxon>Bacteria</taxon>
        <taxon>Bacillati</taxon>
        <taxon>Actinomycetota</taxon>
        <taxon>Actinomycetes</taxon>
        <taxon>Mycobacteriales</taxon>
        <taxon>Mycobacteriaceae</taxon>
        <taxon>Mycolicibacterium</taxon>
    </lineage>
</organism>
<dbReference type="STRING" id="81858.BST23_25320"/>
<dbReference type="Gene3D" id="3.40.50.300">
    <property type="entry name" value="P-loop containing nucleotide triphosphate hydrolases"/>
    <property type="match status" value="1"/>
</dbReference>
<dbReference type="SUPFAM" id="SSF52540">
    <property type="entry name" value="P-loop containing nucleoside triphosphate hydrolases"/>
    <property type="match status" value="1"/>
</dbReference>